<keyword evidence="2" id="KW-1185">Reference proteome</keyword>
<reference evidence="1" key="1">
    <citation type="submission" date="2023-07" db="EMBL/GenBank/DDBJ databases">
        <authorList>
            <consortium name="CYATHOMIX"/>
        </authorList>
    </citation>
    <scope>NUCLEOTIDE SEQUENCE</scope>
    <source>
        <strain evidence="1">N/A</strain>
    </source>
</reference>
<accession>A0AA36GIL7</accession>
<dbReference type="Proteomes" id="UP001176961">
    <property type="component" value="Unassembled WGS sequence"/>
</dbReference>
<proteinExistence type="predicted"/>
<dbReference type="EMBL" id="CATQJL010000001">
    <property type="protein sequence ID" value="CAJ0590151.1"/>
    <property type="molecule type" value="Genomic_DNA"/>
</dbReference>
<gene>
    <name evidence="1" type="ORF">CYNAS_LOCUS2134</name>
</gene>
<dbReference type="AlphaFoldDB" id="A0AA36GIL7"/>
<organism evidence="1 2">
    <name type="scientific">Cylicocyclus nassatus</name>
    <name type="common">Nematode worm</name>
    <dbReference type="NCBI Taxonomy" id="53992"/>
    <lineage>
        <taxon>Eukaryota</taxon>
        <taxon>Metazoa</taxon>
        <taxon>Ecdysozoa</taxon>
        <taxon>Nematoda</taxon>
        <taxon>Chromadorea</taxon>
        <taxon>Rhabditida</taxon>
        <taxon>Rhabditina</taxon>
        <taxon>Rhabditomorpha</taxon>
        <taxon>Strongyloidea</taxon>
        <taxon>Strongylidae</taxon>
        <taxon>Cylicocyclus</taxon>
    </lineage>
</organism>
<name>A0AA36GIL7_CYLNA</name>
<comment type="caution">
    <text evidence="1">The sequence shown here is derived from an EMBL/GenBank/DDBJ whole genome shotgun (WGS) entry which is preliminary data.</text>
</comment>
<evidence type="ECO:0000313" key="1">
    <source>
        <dbReference type="EMBL" id="CAJ0590151.1"/>
    </source>
</evidence>
<evidence type="ECO:0000313" key="2">
    <source>
        <dbReference type="Proteomes" id="UP001176961"/>
    </source>
</evidence>
<sequence>MSPLSLLCLLLAFYTISAEELSEATNEDNNAAELVEEKRSPLRNPYSWMKVKRAPRNPYSWMVGEQFKRARNPYSWMASEKSKRSLNFLDDNFRQPRNPYSWMYSMFEKRARNPYSWMNYE</sequence>
<protein>
    <submittedName>
        <fullName evidence="1">Uncharacterized protein</fullName>
    </submittedName>
</protein>